<name>A0ACB9LFJ3_BAUVA</name>
<proteinExistence type="predicted"/>
<keyword evidence="2" id="KW-1185">Reference proteome</keyword>
<comment type="caution">
    <text evidence="1">The sequence shown here is derived from an EMBL/GenBank/DDBJ whole genome shotgun (WGS) entry which is preliminary data.</text>
</comment>
<dbReference type="Proteomes" id="UP000828941">
    <property type="component" value="Chromosome 12"/>
</dbReference>
<evidence type="ECO:0000313" key="2">
    <source>
        <dbReference type="Proteomes" id="UP000828941"/>
    </source>
</evidence>
<dbReference type="EMBL" id="CM039437">
    <property type="protein sequence ID" value="KAI4308390.1"/>
    <property type="molecule type" value="Genomic_DNA"/>
</dbReference>
<gene>
    <name evidence="1" type="ORF">L6164_031470</name>
</gene>
<protein>
    <submittedName>
        <fullName evidence="1">Uncharacterized protein</fullName>
    </submittedName>
</protein>
<sequence>MGREIVFQESLCDIGRRSRLWSIEDIDHVLGDKRGSLFIHGIVLESSPETYEAYSDPEAFSNMPNLKLLMVSKVHLLSGLTYFPNSLKVLSWDGYPLETLPFDMQVELVDLKMHHSQIIQPWNEIQFFKKLKSIDLSHSNDLTETPIVSGAPHLEQLILEGCTNLVEVHQSVGQHKKLVELNMKNCINLKIFPSKLEMDSLKDFILSGCSKVEKLPEFGENMKCLMMLVLKDCTNLLHLPSTIGNLKSLEILNISGCSKFSRLPNNMNEDQPSDELDVSGIAVRDIILFDPVPMNMMFTTISHLPLLKELDLSYSNLSDGSIPYDLSGFSSLWRLSLNGNNFYYLPDNFVANLSKLRFLELNHCSRLQRLPILPPDLRELRAKGCASLEPVFHPLQLWNFLALDDKMESSSLPRSTFTGSEIPPWFEYQNYVSLDREFVHMDLDSIISIGVHIPHHCLTSEWWRIDLCIVLQYVTSDPLENTSANVYWTVLATEPGFPSHRGFVCIPTDEFHTPHLYVTSLRGLQEQLRGDSDQLEIRIGCKTSENGKMKIRKCGCHVYCKDDVEVWHRAKASIDYSTTLGISFPNLLTSLDSASDDAMDSRDNEMENVSDDAMDSRDTSLQPQLYIDDEKENTSDDHILDYEREIIDDDSINSRDTSLQPQLHMSKDHILDNEKNTNVDAIEPGDTTLQRQFQTSKDHVLDDEKENKSDDTMKPRDSFHQLQMSNNDHILDYEREIIGYDSINSRDTSKDHVLENEKKNTSDDAIKPKDTTLQLQLQVSKGRILDNEKENILSSLSMRPIRRFSTSRNSRKQNALKISNLIHPNTDDQNLQKLPITSDEIKT</sequence>
<evidence type="ECO:0000313" key="1">
    <source>
        <dbReference type="EMBL" id="KAI4308390.1"/>
    </source>
</evidence>
<reference evidence="1 2" key="1">
    <citation type="journal article" date="2022" name="DNA Res.">
        <title>Chromosomal-level genome assembly of the orchid tree Bauhinia variegata (Leguminosae; Cercidoideae) supports the allotetraploid origin hypothesis of Bauhinia.</title>
        <authorList>
            <person name="Zhong Y."/>
            <person name="Chen Y."/>
            <person name="Zheng D."/>
            <person name="Pang J."/>
            <person name="Liu Y."/>
            <person name="Luo S."/>
            <person name="Meng S."/>
            <person name="Qian L."/>
            <person name="Wei D."/>
            <person name="Dai S."/>
            <person name="Zhou R."/>
        </authorList>
    </citation>
    <scope>NUCLEOTIDE SEQUENCE [LARGE SCALE GENOMIC DNA]</scope>
    <source>
        <strain evidence="1">BV-YZ2020</strain>
    </source>
</reference>
<accession>A0ACB9LFJ3</accession>
<organism evidence="1 2">
    <name type="scientific">Bauhinia variegata</name>
    <name type="common">Purple orchid tree</name>
    <name type="synonym">Phanera variegata</name>
    <dbReference type="NCBI Taxonomy" id="167791"/>
    <lineage>
        <taxon>Eukaryota</taxon>
        <taxon>Viridiplantae</taxon>
        <taxon>Streptophyta</taxon>
        <taxon>Embryophyta</taxon>
        <taxon>Tracheophyta</taxon>
        <taxon>Spermatophyta</taxon>
        <taxon>Magnoliopsida</taxon>
        <taxon>eudicotyledons</taxon>
        <taxon>Gunneridae</taxon>
        <taxon>Pentapetalae</taxon>
        <taxon>rosids</taxon>
        <taxon>fabids</taxon>
        <taxon>Fabales</taxon>
        <taxon>Fabaceae</taxon>
        <taxon>Cercidoideae</taxon>
        <taxon>Cercideae</taxon>
        <taxon>Bauhiniinae</taxon>
        <taxon>Bauhinia</taxon>
    </lineage>
</organism>